<dbReference type="PROSITE" id="PS51418">
    <property type="entry name" value="RAN"/>
    <property type="match status" value="1"/>
</dbReference>
<dbReference type="Gene3D" id="3.40.50.300">
    <property type="entry name" value="P-loop containing nucleotide triphosphate hydrolases"/>
    <property type="match status" value="1"/>
</dbReference>
<dbReference type="InterPro" id="IPR027417">
    <property type="entry name" value="P-loop_NTPase"/>
</dbReference>
<organism evidence="6">
    <name type="scientific">viral metagenome</name>
    <dbReference type="NCBI Taxonomy" id="1070528"/>
    <lineage>
        <taxon>unclassified sequences</taxon>
        <taxon>metagenomes</taxon>
        <taxon>organismal metagenomes</taxon>
    </lineage>
</organism>
<evidence type="ECO:0000256" key="5">
    <source>
        <dbReference type="ARBA" id="ARBA00023134"/>
    </source>
</evidence>
<dbReference type="PANTHER" id="PTHR24071">
    <property type="entry name" value="RAN GTPASE"/>
    <property type="match status" value="1"/>
</dbReference>
<evidence type="ECO:0000256" key="1">
    <source>
        <dbReference type="ARBA" id="ARBA00008028"/>
    </source>
</evidence>
<dbReference type="SMART" id="SM00175">
    <property type="entry name" value="RAB"/>
    <property type="match status" value="1"/>
</dbReference>
<evidence type="ECO:0000256" key="2">
    <source>
        <dbReference type="ARBA" id="ARBA00022448"/>
    </source>
</evidence>
<sequence length="177" mass="19904">MEAKTTFKIVIIGDSGMGKSSYVERFKSGSFLKEHKPTMGVEVSPLGFFTNKGYVIANVWDCAGKKELGMLEDAYWVGANGAMIFFDLTNPESYANTKMWLKKLRFVCPNIPVILCGNKCDLGARINRADITLQKSDKLTLYFDLSAKSCYNQDKPFLHLFRALFKARDLAFVDAEV</sequence>
<evidence type="ECO:0008006" key="7">
    <source>
        <dbReference type="Google" id="ProtNLM"/>
    </source>
</evidence>
<comment type="similarity">
    <text evidence="1">Belongs to the small GTPase superfamily. Ran family.</text>
</comment>
<dbReference type="InterPro" id="IPR001806">
    <property type="entry name" value="Small_GTPase"/>
</dbReference>
<evidence type="ECO:0000256" key="4">
    <source>
        <dbReference type="ARBA" id="ARBA00022927"/>
    </source>
</evidence>
<dbReference type="InterPro" id="IPR005225">
    <property type="entry name" value="Small_GTP-bd"/>
</dbReference>
<dbReference type="GO" id="GO:0000054">
    <property type="term" value="P:ribosomal subunit export from nucleus"/>
    <property type="evidence" value="ECO:0007669"/>
    <property type="project" value="TreeGrafter"/>
</dbReference>
<keyword evidence="5" id="KW-0342">GTP-binding</keyword>
<dbReference type="EMBL" id="MN738876">
    <property type="protein sequence ID" value="QHT29353.1"/>
    <property type="molecule type" value="Genomic_DNA"/>
</dbReference>
<dbReference type="GO" id="GO:0005634">
    <property type="term" value="C:nucleus"/>
    <property type="evidence" value="ECO:0007669"/>
    <property type="project" value="TreeGrafter"/>
</dbReference>
<dbReference type="NCBIfam" id="TIGR00231">
    <property type="entry name" value="small_GTP"/>
    <property type="match status" value="1"/>
</dbReference>
<dbReference type="GO" id="GO:0006606">
    <property type="term" value="P:protein import into nucleus"/>
    <property type="evidence" value="ECO:0007669"/>
    <property type="project" value="TreeGrafter"/>
</dbReference>
<dbReference type="SMART" id="SM00173">
    <property type="entry name" value="RAS"/>
    <property type="match status" value="1"/>
</dbReference>
<evidence type="ECO:0000313" key="6">
    <source>
        <dbReference type="EMBL" id="QHT29353.1"/>
    </source>
</evidence>
<keyword evidence="3" id="KW-0547">Nucleotide-binding</keyword>
<dbReference type="Pfam" id="PF00071">
    <property type="entry name" value="Ras"/>
    <property type="match status" value="1"/>
</dbReference>
<dbReference type="PROSITE" id="PS51419">
    <property type="entry name" value="RAB"/>
    <property type="match status" value="1"/>
</dbReference>
<dbReference type="PANTHER" id="PTHR24071:SF0">
    <property type="entry name" value="GTP-BINDING NUCLEAR PROTEIN RAN"/>
    <property type="match status" value="1"/>
</dbReference>
<dbReference type="GO" id="GO:0003924">
    <property type="term" value="F:GTPase activity"/>
    <property type="evidence" value="ECO:0007669"/>
    <property type="project" value="InterPro"/>
</dbReference>
<dbReference type="GO" id="GO:0005525">
    <property type="term" value="F:GTP binding"/>
    <property type="evidence" value="ECO:0007669"/>
    <property type="project" value="UniProtKB-KW"/>
</dbReference>
<dbReference type="AlphaFoldDB" id="A0A6C0ELN0"/>
<name>A0A6C0ELN0_9ZZZZ</name>
<dbReference type="PRINTS" id="PR00449">
    <property type="entry name" value="RASTRNSFRMNG"/>
</dbReference>
<dbReference type="InterPro" id="IPR002041">
    <property type="entry name" value="Ran_GTPase"/>
</dbReference>
<keyword evidence="4" id="KW-0653">Protein transport</keyword>
<dbReference type="GO" id="GO:0005737">
    <property type="term" value="C:cytoplasm"/>
    <property type="evidence" value="ECO:0007669"/>
    <property type="project" value="TreeGrafter"/>
</dbReference>
<accession>A0A6C0ELN0</accession>
<evidence type="ECO:0000256" key="3">
    <source>
        <dbReference type="ARBA" id="ARBA00022741"/>
    </source>
</evidence>
<dbReference type="SMART" id="SM00176">
    <property type="entry name" value="RAN"/>
    <property type="match status" value="1"/>
</dbReference>
<dbReference type="SUPFAM" id="SSF52540">
    <property type="entry name" value="P-loop containing nucleoside triphosphate hydrolases"/>
    <property type="match status" value="1"/>
</dbReference>
<reference evidence="6" key="1">
    <citation type="journal article" date="2020" name="Nature">
        <title>Giant virus diversity and host interactions through global metagenomics.</title>
        <authorList>
            <person name="Schulz F."/>
            <person name="Roux S."/>
            <person name="Paez-Espino D."/>
            <person name="Jungbluth S."/>
            <person name="Walsh D.A."/>
            <person name="Denef V.J."/>
            <person name="McMahon K.D."/>
            <person name="Konstantinidis K.T."/>
            <person name="Eloe-Fadrosh E.A."/>
            <person name="Kyrpides N.C."/>
            <person name="Woyke T."/>
        </authorList>
    </citation>
    <scope>NUCLEOTIDE SEQUENCE</scope>
    <source>
        <strain evidence="6">GVMAG-M-3300005589-24</strain>
    </source>
</reference>
<dbReference type="SMART" id="SM00174">
    <property type="entry name" value="RHO"/>
    <property type="match status" value="1"/>
</dbReference>
<protein>
    <recommendedName>
        <fullName evidence="7">GTP-binding nuclear protein</fullName>
    </recommendedName>
</protein>
<keyword evidence="2" id="KW-0813">Transport</keyword>
<proteinExistence type="inferred from homology"/>
<dbReference type="FunFam" id="3.40.50.300:FF:001447">
    <property type="entry name" value="Ras-related protein Rab-1B"/>
    <property type="match status" value="1"/>
</dbReference>